<dbReference type="InterPro" id="IPR019372">
    <property type="entry name" value="LHFPL"/>
</dbReference>
<dbReference type="AlphaFoldDB" id="A0A3N0YKI3"/>
<evidence type="ECO:0000313" key="17">
    <source>
        <dbReference type="Proteomes" id="UP000281406"/>
    </source>
</evidence>
<dbReference type="Pfam" id="PF04147">
    <property type="entry name" value="Nop14"/>
    <property type="match status" value="1"/>
</dbReference>
<dbReference type="GO" id="GO:0007338">
    <property type="term" value="P:single fertilization"/>
    <property type="evidence" value="ECO:0007669"/>
    <property type="project" value="UniProtKB-KW"/>
</dbReference>
<organism evidence="16 17">
    <name type="scientific">Anabarilius grahami</name>
    <name type="common">Kanglang fish</name>
    <name type="synonym">Barilius grahami</name>
    <dbReference type="NCBI Taxonomy" id="495550"/>
    <lineage>
        <taxon>Eukaryota</taxon>
        <taxon>Metazoa</taxon>
        <taxon>Chordata</taxon>
        <taxon>Craniata</taxon>
        <taxon>Vertebrata</taxon>
        <taxon>Euteleostomi</taxon>
        <taxon>Actinopterygii</taxon>
        <taxon>Neopterygii</taxon>
        <taxon>Teleostei</taxon>
        <taxon>Ostariophysi</taxon>
        <taxon>Cypriniformes</taxon>
        <taxon>Xenocyprididae</taxon>
        <taxon>Xenocypridinae</taxon>
        <taxon>Xenocypridinae incertae sedis</taxon>
        <taxon>Anabarilius</taxon>
    </lineage>
</organism>
<feature type="compositionally biased region" description="Basic and acidic residues" evidence="14">
    <location>
        <begin position="533"/>
        <end position="548"/>
    </location>
</feature>
<feature type="compositionally biased region" description="Basic and acidic residues" evidence="14">
    <location>
        <begin position="385"/>
        <end position="399"/>
    </location>
</feature>
<feature type="transmembrane region" description="Helical" evidence="15">
    <location>
        <begin position="180"/>
        <end position="200"/>
    </location>
</feature>
<dbReference type="GO" id="GO:0030692">
    <property type="term" value="C:Noc4p-Nop14p complex"/>
    <property type="evidence" value="ECO:0007669"/>
    <property type="project" value="TreeGrafter"/>
</dbReference>
<protein>
    <submittedName>
        <fullName evidence="16">Nucleolar protein 14</fullName>
    </submittedName>
</protein>
<evidence type="ECO:0000256" key="2">
    <source>
        <dbReference type="ARBA" id="ARBA00004604"/>
    </source>
</evidence>
<dbReference type="GO" id="GO:0016020">
    <property type="term" value="C:membrane"/>
    <property type="evidence" value="ECO:0007669"/>
    <property type="project" value="UniProtKB-SubCell"/>
</dbReference>
<keyword evidence="17" id="KW-1185">Reference proteome</keyword>
<feature type="transmembrane region" description="Helical" evidence="15">
    <location>
        <begin position="93"/>
        <end position="117"/>
    </location>
</feature>
<evidence type="ECO:0000256" key="8">
    <source>
        <dbReference type="ARBA" id="ARBA00023136"/>
    </source>
</evidence>
<evidence type="ECO:0000256" key="10">
    <source>
        <dbReference type="ARBA" id="ARBA00023279"/>
    </source>
</evidence>
<evidence type="ECO:0000256" key="4">
    <source>
        <dbReference type="ARBA" id="ARBA00022517"/>
    </source>
</evidence>
<evidence type="ECO:0000256" key="15">
    <source>
        <dbReference type="SAM" id="Phobius"/>
    </source>
</evidence>
<keyword evidence="13" id="KW-0175">Coiled coil</keyword>
<dbReference type="InterPro" id="IPR007276">
    <property type="entry name" value="Nop14"/>
</dbReference>
<evidence type="ECO:0000256" key="7">
    <source>
        <dbReference type="ARBA" id="ARBA00022989"/>
    </source>
</evidence>
<feature type="compositionally biased region" description="Acidic residues" evidence="14">
    <location>
        <begin position="549"/>
        <end position="618"/>
    </location>
</feature>
<name>A0A3N0YKI3_ANAGA</name>
<comment type="similarity">
    <text evidence="3">Belongs to the NOP14 family.</text>
</comment>
<evidence type="ECO:0000256" key="6">
    <source>
        <dbReference type="ARBA" id="ARBA00022692"/>
    </source>
</evidence>
<keyword evidence="10" id="KW-0278">Fertilization</keyword>
<evidence type="ECO:0000256" key="9">
    <source>
        <dbReference type="ARBA" id="ARBA00023242"/>
    </source>
</evidence>
<evidence type="ECO:0000313" key="16">
    <source>
        <dbReference type="EMBL" id="ROL46673.1"/>
    </source>
</evidence>
<dbReference type="PANTHER" id="PTHR23183">
    <property type="entry name" value="NOP14"/>
    <property type="match status" value="1"/>
</dbReference>
<dbReference type="GO" id="GO:0032040">
    <property type="term" value="C:small-subunit processome"/>
    <property type="evidence" value="ECO:0007669"/>
    <property type="project" value="InterPro"/>
</dbReference>
<feature type="region of interest" description="Disordered" evidence="14">
    <location>
        <begin position="375"/>
        <end position="399"/>
    </location>
</feature>
<evidence type="ECO:0000256" key="5">
    <source>
        <dbReference type="ARBA" id="ARBA00022552"/>
    </source>
</evidence>
<keyword evidence="9" id="KW-0539">Nucleus</keyword>
<comment type="subcellular location">
    <subcellularLocation>
        <location evidence="1">Membrane</location>
        <topology evidence="1">Multi-pass membrane protein</topology>
    </subcellularLocation>
    <subcellularLocation>
        <location evidence="2">Nucleus</location>
        <location evidence="2">Nucleolus</location>
    </subcellularLocation>
</comment>
<keyword evidence="6 15" id="KW-0812">Transmembrane</keyword>
<keyword evidence="7 15" id="KW-1133">Transmembrane helix</keyword>
<feature type="coiled-coil region" evidence="13">
    <location>
        <begin position="402"/>
        <end position="429"/>
    </location>
</feature>
<keyword evidence="8 15" id="KW-0472">Membrane</keyword>
<dbReference type="OrthoDB" id="441771at2759"/>
<gene>
    <name evidence="16" type="ORF">DPX16_12566</name>
</gene>
<evidence type="ECO:0000256" key="14">
    <source>
        <dbReference type="SAM" id="MobiDB-lite"/>
    </source>
</evidence>
<evidence type="ECO:0000256" key="3">
    <source>
        <dbReference type="ARBA" id="ARBA00007466"/>
    </source>
</evidence>
<evidence type="ECO:0000256" key="11">
    <source>
        <dbReference type="ARBA" id="ARBA00024695"/>
    </source>
</evidence>
<comment type="caution">
    <text evidence="16">The sequence shown here is derived from an EMBL/GenBank/DDBJ whole genome shotgun (WGS) entry which is preliminary data.</text>
</comment>
<evidence type="ECO:0000256" key="12">
    <source>
        <dbReference type="ARBA" id="ARBA00060825"/>
    </source>
</evidence>
<accession>A0A3N0YKI3</accession>
<feature type="transmembrane region" description="Helical" evidence="15">
    <location>
        <begin position="12"/>
        <end position="31"/>
    </location>
</feature>
<dbReference type="FunFam" id="1.20.140.150:FF:000020">
    <property type="entry name" value="lipoma HMGIC fusion partner-like 2 protein"/>
    <property type="match status" value="1"/>
</dbReference>
<feature type="transmembrane region" description="Helical" evidence="15">
    <location>
        <begin position="129"/>
        <end position="151"/>
    </location>
</feature>
<proteinExistence type="inferred from homology"/>
<evidence type="ECO:0000256" key="13">
    <source>
        <dbReference type="SAM" id="Coils"/>
    </source>
</evidence>
<keyword evidence="4" id="KW-0690">Ribosome biogenesis</keyword>
<sequence length="1039" mass="117545">MCHVIVTCRSMLWTLLSIVAAFSELIAFMSTDWLVGFPRTPDAVFSPHGATAAGEAYRPTLGIYGRCIRLPHLRRGVLCGPYAVHFGEIASGFWQATSIFLAAGILLLCAVAFISVFTMCFQSIMKKSIFNVCGLLQAIAGLFLILGLMLYPAGWGSDKVQLYCGPDASPYKLGLCSMGWAFYTALGGTVLTFICAVFSAQAEIATSSDKCLMMMKQKFSSGLSDKVRKSKAAPEIQKNPFEVKINRKKFDVLGRKSKHDVGLPGVSRSKAIKKRKDTLLKEFRMKDKNNKFVDRRFGEYNNKITPEEKILQRFTLERQRTHDRKDMYNLNEEEELTHYGQSLAELEKMTDVIDSDSDSEEKGLLSAELTATHFGGGGGLLRKKSAGDEGDEHKPKSRQELIEELIVKSKQEKRERQTQKEEAQVLTEKLDQEWKSIQNLLAHKTQKETKDEADKPKPEEYDVMVRELGFEMKAQPSEKLKSAEELAREERLRLQTLEADRLKRMMGEAEGESAQTDTHISADDINDGFVLDGDERKTLAYKDGKWNIEEEEEDEDDEEGGEEEHETGADDDEGEEEEEDEDEEAGEDDDGDDDHCDLQSDEGSEDEDDQGAEEEEVSVEAAVSEEQRRAGQEAASAELPFTFTAPERYSDLQSLLRGHSSEQQHLILDRTVKCHHPSLATGNKAKLQIYSLCQLFPEAACKAVQTLLSDSAHSMEETLEVKGRAAMPNLDMLVLLKITALLFPTSDFRHPVTTPAFLYISQALTKCVVVSLEDAYKGLILCCLALEFVSLSQRFFPELLNFLLGLLHLTVPDKSSTGYTVVSPFRQQGKNCDLLVLTDPNASHSWNRKPMLLRTAHRSPAERDHCRLSLLDSCLDLVKRCTSLYKHLTSYGHIFQPIRTLLLNHLPVELYPACIQDLHREILDAIPEEPSQHAPLVFKKKKPIPLKLLTPKIVQILDYGKKRGNTKEEKERERLKHKYKREFKGALREIRKDTRFLAREKLNDVMSRDAERKRKVKELFGSLANQEGEWKALKRMKRK</sequence>
<dbReference type="GO" id="GO:0030490">
    <property type="term" value="P:maturation of SSU-rRNA"/>
    <property type="evidence" value="ECO:0007669"/>
    <property type="project" value="TreeGrafter"/>
</dbReference>
<comment type="function">
    <text evidence="11">Involved in nucleolar processing of pre-18S ribosomal RNA. Has a role in the nuclear export of 40S pre-ribosomal subunit to the cytoplasm.</text>
</comment>
<reference evidence="16 17" key="1">
    <citation type="submission" date="2018-10" db="EMBL/GenBank/DDBJ databases">
        <title>Genome assembly for a Yunnan-Guizhou Plateau 3E fish, Anabarilius grahami (Regan), and its evolutionary and genetic applications.</title>
        <authorList>
            <person name="Jiang W."/>
        </authorList>
    </citation>
    <scope>NUCLEOTIDE SEQUENCE [LARGE SCALE GENOMIC DNA]</scope>
    <source>
        <strain evidence="16">AG-KIZ</strain>
        <tissue evidence="16">Muscle</tissue>
    </source>
</reference>
<evidence type="ECO:0000256" key="1">
    <source>
        <dbReference type="ARBA" id="ARBA00004141"/>
    </source>
</evidence>
<dbReference type="Proteomes" id="UP000281406">
    <property type="component" value="Unassembled WGS sequence"/>
</dbReference>
<keyword evidence="5" id="KW-0698">rRNA processing</keyword>
<dbReference type="Pfam" id="PF10242">
    <property type="entry name" value="L_HMGIC_fpl"/>
    <property type="match status" value="1"/>
</dbReference>
<feature type="region of interest" description="Disordered" evidence="14">
    <location>
        <begin position="503"/>
        <end position="635"/>
    </location>
</feature>
<comment type="similarity">
    <text evidence="12">Belongs to the LHFP family.</text>
</comment>
<dbReference type="PANTHER" id="PTHR23183:SF0">
    <property type="entry name" value="NUCLEOLAR PROTEIN 14"/>
    <property type="match status" value="1"/>
</dbReference>
<dbReference type="Gene3D" id="1.20.140.150">
    <property type="match status" value="1"/>
</dbReference>
<dbReference type="EMBL" id="RJVU01037189">
    <property type="protein sequence ID" value="ROL46673.1"/>
    <property type="molecule type" value="Genomic_DNA"/>
</dbReference>